<accession>A0AAX4EXK1</accession>
<feature type="domain" description="Gfo/Idh/MocA-like oxidoreductase N-terminal" evidence="1">
    <location>
        <begin position="10"/>
        <end position="124"/>
    </location>
</feature>
<dbReference type="InterPro" id="IPR010091">
    <property type="entry name" value="Thiazolinyl_imide_reductase"/>
</dbReference>
<organism evidence="3 4">
    <name type="scientific">Dickeya solani</name>
    <dbReference type="NCBI Taxonomy" id="1089444"/>
    <lineage>
        <taxon>Bacteria</taxon>
        <taxon>Pseudomonadati</taxon>
        <taxon>Pseudomonadota</taxon>
        <taxon>Gammaproteobacteria</taxon>
        <taxon>Enterobacterales</taxon>
        <taxon>Pectobacteriaceae</taxon>
        <taxon>Dickeya</taxon>
    </lineage>
</organism>
<gene>
    <name evidence="3" type="ORF">RXA29_19760</name>
</gene>
<dbReference type="InterPro" id="IPR051450">
    <property type="entry name" value="Gfo/Idh/MocA_Oxidoreductases"/>
</dbReference>
<dbReference type="Pfam" id="PF01408">
    <property type="entry name" value="GFO_IDH_MocA"/>
    <property type="match status" value="1"/>
</dbReference>
<dbReference type="InterPro" id="IPR048655">
    <property type="entry name" value="Irp3-like_C"/>
</dbReference>
<dbReference type="RefSeq" id="WP_316392557.1">
    <property type="nucleotide sequence ID" value="NZ_CP136339.1"/>
</dbReference>
<dbReference type="Pfam" id="PF21390">
    <property type="entry name" value="Irp3-like_C"/>
    <property type="match status" value="1"/>
</dbReference>
<dbReference type="EMBL" id="CP136339">
    <property type="protein sequence ID" value="WOA52088.1"/>
    <property type="molecule type" value="Genomic_DNA"/>
</dbReference>
<evidence type="ECO:0000259" key="1">
    <source>
        <dbReference type="Pfam" id="PF01408"/>
    </source>
</evidence>
<evidence type="ECO:0000313" key="3">
    <source>
        <dbReference type="EMBL" id="WOA52088.1"/>
    </source>
</evidence>
<dbReference type="GO" id="GO:0000166">
    <property type="term" value="F:nucleotide binding"/>
    <property type="evidence" value="ECO:0007669"/>
    <property type="project" value="InterPro"/>
</dbReference>
<dbReference type="InterPro" id="IPR036291">
    <property type="entry name" value="NAD(P)-bd_dom_sf"/>
</dbReference>
<dbReference type="PANTHER" id="PTHR43377">
    <property type="entry name" value="BILIVERDIN REDUCTASE A"/>
    <property type="match status" value="1"/>
</dbReference>
<dbReference type="PANTHER" id="PTHR43377:SF1">
    <property type="entry name" value="BILIVERDIN REDUCTASE A"/>
    <property type="match status" value="1"/>
</dbReference>
<reference evidence="3" key="1">
    <citation type="submission" date="2023-10" db="EMBL/GenBank/DDBJ databases">
        <title>Clonality and diversity in the soft rot Dickeya solani phytopathogen.</title>
        <authorList>
            <person name="Pedron J."/>
            <person name="Van Gijsegem F."/>
            <person name="Portier P."/>
            <person name="Taghouti G."/>
        </authorList>
    </citation>
    <scope>NUCLEOTIDE SEQUENCE</scope>
    <source>
        <strain evidence="3">CFBP5647</strain>
    </source>
</reference>
<proteinExistence type="predicted"/>
<dbReference type="Gene3D" id="3.40.50.720">
    <property type="entry name" value="NAD(P)-binding Rossmann-like Domain"/>
    <property type="match status" value="1"/>
</dbReference>
<dbReference type="SUPFAM" id="SSF51735">
    <property type="entry name" value="NAD(P)-binding Rossmann-fold domains"/>
    <property type="match status" value="1"/>
</dbReference>
<dbReference type="InterPro" id="IPR000683">
    <property type="entry name" value="Gfo/Idh/MocA-like_OxRdtase_N"/>
</dbReference>
<protein>
    <submittedName>
        <fullName evidence="3">Gfo/Idh/MocA family oxidoreductase</fullName>
    </submittedName>
</protein>
<feature type="domain" description="Thiazolinyl imine reductase-like C-terminal" evidence="2">
    <location>
        <begin position="157"/>
        <end position="248"/>
    </location>
</feature>
<name>A0AAX4EXK1_9GAMM</name>
<evidence type="ECO:0000313" key="4">
    <source>
        <dbReference type="Proteomes" id="UP001304423"/>
    </source>
</evidence>
<dbReference type="Gene3D" id="3.30.360.10">
    <property type="entry name" value="Dihydrodipicolinate Reductase, domain 2"/>
    <property type="match status" value="1"/>
</dbReference>
<evidence type="ECO:0000259" key="2">
    <source>
        <dbReference type="Pfam" id="PF21390"/>
    </source>
</evidence>
<dbReference type="AlphaFoldDB" id="A0AAX4EXK1"/>
<sequence>MSHASTPRCRAIVCGTSFGRFYLRALANNPAIELVGILSSGSAASAGYARELEIAHYTSVAGLPDDIDLACVVVRAAVSGGKGAEIACQLLRRGIHVLQEHPLHPDELAECLRTAHQHRVRFGINAFYPFVAPIRRFLDAAMILRQHQPVHYIEGVCGAQVLYPLLDVIGRSLGKLRPAQLELMQPRQVGPYTCLQGSIGGVPLTLHVQNQIHPADADNHALLLHRLTLSAESGVLALADTHGPAIWSPRLHTHRDETHRLVLEGPGTERLSVLSSSILPGSEAVSFSEIFQQVWPQAINCAVADFQRSIDDTALAQQQVQWVLGVTGFWHRVSSVLGPPELIYPDTPAMLPLIDRLTAETTR</sequence>
<dbReference type="Proteomes" id="UP001304423">
    <property type="component" value="Chromosome"/>
</dbReference>
<dbReference type="NCBIfam" id="TIGR01761">
    <property type="entry name" value="thiaz-red"/>
    <property type="match status" value="1"/>
</dbReference>